<sequence>MDRDGDRVDGAEDATANTTDETRTDASAATNESTDASASSRYGELDDRVELGLALLERLEHESLSLADVVDRIEAITADPTVTRTILDEAELRGIIDREDGIVRPKSRQYVSFDRDVITKEGDFTCQRCGSGLSTGYFIDLEAGEIGPFGSSCIRKVTGRE</sequence>
<evidence type="ECO:0000256" key="1">
    <source>
        <dbReference type="SAM" id="MobiDB-lite"/>
    </source>
</evidence>
<keyword evidence="3" id="KW-1185">Reference proteome</keyword>
<protein>
    <submittedName>
        <fullName evidence="2">Uncharacterized protein</fullName>
    </submittedName>
</protein>
<feature type="region of interest" description="Disordered" evidence="1">
    <location>
        <begin position="1"/>
        <end position="42"/>
    </location>
</feature>
<dbReference type="Proteomes" id="UP000283805">
    <property type="component" value="Unassembled WGS sequence"/>
</dbReference>
<dbReference type="Pfam" id="PF19148">
    <property type="entry name" value="DUF5830"/>
    <property type="match status" value="1"/>
</dbReference>
<feature type="compositionally biased region" description="Basic and acidic residues" evidence="1">
    <location>
        <begin position="1"/>
        <end position="10"/>
    </location>
</feature>
<name>A0A419WGK0_9EURY</name>
<reference evidence="2 3" key="1">
    <citation type="submission" date="2018-09" db="EMBL/GenBank/DDBJ databases">
        <title>Genomic Encyclopedia of Archaeal and Bacterial Type Strains, Phase II (KMG-II): from individual species to whole genera.</title>
        <authorList>
            <person name="Goeker M."/>
        </authorList>
    </citation>
    <scope>NUCLEOTIDE SEQUENCE [LARGE SCALE GENOMIC DNA]</scope>
    <source>
        <strain evidence="2 3">DSM 13151</strain>
    </source>
</reference>
<evidence type="ECO:0000313" key="2">
    <source>
        <dbReference type="EMBL" id="RKD94641.1"/>
    </source>
</evidence>
<evidence type="ECO:0000313" key="3">
    <source>
        <dbReference type="Proteomes" id="UP000283805"/>
    </source>
</evidence>
<dbReference type="OrthoDB" id="290295at2157"/>
<comment type="caution">
    <text evidence="2">The sequence shown here is derived from an EMBL/GenBank/DDBJ whole genome shotgun (WGS) entry which is preliminary data.</text>
</comment>
<accession>A0A419WGK0</accession>
<feature type="compositionally biased region" description="Polar residues" evidence="1">
    <location>
        <begin position="27"/>
        <end position="40"/>
    </location>
</feature>
<dbReference type="RefSeq" id="WP_120243975.1">
    <property type="nucleotide sequence ID" value="NZ_RAPO01000002.1"/>
</dbReference>
<dbReference type="InterPro" id="IPR043870">
    <property type="entry name" value="DUF5830"/>
</dbReference>
<gene>
    <name evidence="2" type="ORF">ATJ93_1477</name>
</gene>
<proteinExistence type="predicted"/>
<dbReference type="EMBL" id="RAPO01000002">
    <property type="protein sequence ID" value="RKD94641.1"/>
    <property type="molecule type" value="Genomic_DNA"/>
</dbReference>
<organism evidence="2 3">
    <name type="scientific">Halopiger aswanensis</name>
    <dbReference type="NCBI Taxonomy" id="148449"/>
    <lineage>
        <taxon>Archaea</taxon>
        <taxon>Methanobacteriati</taxon>
        <taxon>Methanobacteriota</taxon>
        <taxon>Stenosarchaea group</taxon>
        <taxon>Halobacteria</taxon>
        <taxon>Halobacteriales</taxon>
        <taxon>Natrialbaceae</taxon>
        <taxon>Halopiger</taxon>
    </lineage>
</organism>
<dbReference type="AlphaFoldDB" id="A0A419WGK0"/>